<comment type="caution">
    <text evidence="3">The sequence shown here is derived from an EMBL/GenBank/DDBJ whole genome shotgun (WGS) entry which is preliminary data.</text>
</comment>
<sequence>MAQINIRKPTVAIVIPNLNQGHFLEQAIQSIMKQSSLELFIAVMDAGSTDDSLSIIRKYSNYITYWRSHPDEGQAAAINEGIVNLPATDYVCWLNADDVFLENGLTTMAKHLEENNKCVAVYANAYITDSHNQIISYYPTEKFSVEGLAQSCFICQPATLIRSGAWNDVYGVDTSFHMCMDYDLWWRLSKIGCIDHIDSFTACSRDHEGTKTNNNKEKHYKEAFKLLKKHIGYVPLHWCVSMIREIKFKNTSVVTKIISKLAGGYLYLINKF</sequence>
<dbReference type="Pfam" id="PF00535">
    <property type="entry name" value="Glycos_transf_2"/>
    <property type="match status" value="1"/>
</dbReference>
<feature type="domain" description="Glycosyltransferase 2-like" evidence="2">
    <location>
        <begin position="13"/>
        <end position="134"/>
    </location>
</feature>
<dbReference type="Proteomes" id="UP000641588">
    <property type="component" value="Unassembled WGS sequence"/>
</dbReference>
<evidence type="ECO:0000313" key="4">
    <source>
        <dbReference type="Proteomes" id="UP000641588"/>
    </source>
</evidence>
<dbReference type="CDD" id="cd06433">
    <property type="entry name" value="GT_2_WfgS_like"/>
    <property type="match status" value="1"/>
</dbReference>
<dbReference type="GO" id="GO:0016758">
    <property type="term" value="F:hexosyltransferase activity"/>
    <property type="evidence" value="ECO:0007669"/>
    <property type="project" value="UniProtKB-ARBA"/>
</dbReference>
<accession>A0A972GLL8</accession>
<protein>
    <submittedName>
        <fullName evidence="3">Glycosyltransferase</fullName>
    </submittedName>
</protein>
<dbReference type="SUPFAM" id="SSF53448">
    <property type="entry name" value="Nucleotide-diphospho-sugar transferases"/>
    <property type="match status" value="1"/>
</dbReference>
<evidence type="ECO:0000313" key="3">
    <source>
        <dbReference type="EMBL" id="NOU92967.1"/>
    </source>
</evidence>
<dbReference type="InterPro" id="IPR001173">
    <property type="entry name" value="Glyco_trans_2-like"/>
</dbReference>
<evidence type="ECO:0000256" key="1">
    <source>
        <dbReference type="ARBA" id="ARBA00006739"/>
    </source>
</evidence>
<dbReference type="PANTHER" id="PTHR22916:SF3">
    <property type="entry name" value="UDP-GLCNAC:BETAGAL BETA-1,3-N-ACETYLGLUCOSAMINYLTRANSFERASE-LIKE PROTEIN 1"/>
    <property type="match status" value="1"/>
</dbReference>
<dbReference type="RefSeq" id="WP_171651166.1">
    <property type="nucleotide sequence ID" value="NZ_WHOD01000027.1"/>
</dbReference>
<dbReference type="InterPro" id="IPR029044">
    <property type="entry name" value="Nucleotide-diphossugar_trans"/>
</dbReference>
<gene>
    <name evidence="3" type="ORF">GC093_06920</name>
</gene>
<name>A0A972GLL8_9BACL</name>
<evidence type="ECO:0000259" key="2">
    <source>
        <dbReference type="Pfam" id="PF00535"/>
    </source>
</evidence>
<dbReference type="Gene3D" id="3.90.550.10">
    <property type="entry name" value="Spore Coat Polysaccharide Biosynthesis Protein SpsA, Chain A"/>
    <property type="match status" value="1"/>
</dbReference>
<keyword evidence="4" id="KW-1185">Reference proteome</keyword>
<reference evidence="3" key="1">
    <citation type="submission" date="2019-10" db="EMBL/GenBank/DDBJ databases">
        <title>Description of Paenibacillus glebae sp. nov.</title>
        <authorList>
            <person name="Carlier A."/>
            <person name="Qi S."/>
        </authorList>
    </citation>
    <scope>NUCLEOTIDE SEQUENCE</scope>
    <source>
        <strain evidence="3">LMG 31456</strain>
    </source>
</reference>
<dbReference type="PANTHER" id="PTHR22916">
    <property type="entry name" value="GLYCOSYLTRANSFERASE"/>
    <property type="match status" value="1"/>
</dbReference>
<dbReference type="AlphaFoldDB" id="A0A972GLL8"/>
<comment type="similarity">
    <text evidence="1">Belongs to the glycosyltransferase 2 family.</text>
</comment>
<organism evidence="3 4">
    <name type="scientific">Paenibacillus foliorum</name>
    <dbReference type="NCBI Taxonomy" id="2654974"/>
    <lineage>
        <taxon>Bacteria</taxon>
        <taxon>Bacillati</taxon>
        <taxon>Bacillota</taxon>
        <taxon>Bacilli</taxon>
        <taxon>Bacillales</taxon>
        <taxon>Paenibacillaceae</taxon>
        <taxon>Paenibacillus</taxon>
    </lineage>
</organism>
<proteinExistence type="inferred from homology"/>
<dbReference type="EMBL" id="WHOD01000027">
    <property type="protein sequence ID" value="NOU92967.1"/>
    <property type="molecule type" value="Genomic_DNA"/>
</dbReference>